<dbReference type="Pfam" id="PF03713">
    <property type="entry name" value="DUF305"/>
    <property type="match status" value="1"/>
</dbReference>
<proteinExistence type="predicted"/>
<dbReference type="Gene3D" id="1.20.1260.10">
    <property type="match status" value="1"/>
</dbReference>
<dbReference type="EMBL" id="MIGA01000001">
    <property type="protein sequence ID" value="OSY48424.1"/>
    <property type="molecule type" value="Genomic_DNA"/>
</dbReference>
<evidence type="ECO:0000259" key="2">
    <source>
        <dbReference type="Pfam" id="PF03713"/>
    </source>
</evidence>
<name>A0ABX3Y5L3_STRPT</name>
<sequence length="252" mass="26561">MSHPGTRGSGRTTAGRPPWMVRRTGRCAVKRPRRASVLVAAGCGPVLALALALSGCSADDDAKASAADGPKVLAPGRPGESARILTSDEAKKARRDDSPNPADLAYVQMMIPHHQQALVMTDLAKRYADSGQVGRLAGRIAAAQGLEIGAMKGWLSSHGGDHEAGGHPHHDGEMPGMATADELDRLRAARGARFDALFLKLMTAHHQGAVFMATEVLSEGNNALVEEMASEVIAQQGAEIGRMRRIQAELTP</sequence>
<comment type="caution">
    <text evidence="3">The sequence shown here is derived from an EMBL/GenBank/DDBJ whole genome shotgun (WGS) entry which is preliminary data.</text>
</comment>
<keyword evidence="4" id="KW-1185">Reference proteome</keyword>
<dbReference type="PANTHER" id="PTHR36933:SF1">
    <property type="entry name" value="SLL0788 PROTEIN"/>
    <property type="match status" value="1"/>
</dbReference>
<gene>
    <name evidence="3" type="ORF">BG653_00301</name>
</gene>
<dbReference type="Proteomes" id="UP000194225">
    <property type="component" value="Unassembled WGS sequence"/>
</dbReference>
<reference evidence="3 4" key="1">
    <citation type="submission" date="2016-09" db="EMBL/GenBank/DDBJ databases">
        <title>Streptomyces platensis DSM40041, a candidate organism with high potential of specific P450 cytochromes.</title>
        <authorList>
            <person name="Grumaz C."/>
            <person name="Vainshtein Y."/>
            <person name="Kirstahler P."/>
            <person name="Sohn K."/>
        </authorList>
    </citation>
    <scope>NUCLEOTIDE SEQUENCE [LARGE SCALE GENOMIC DNA]</scope>
    <source>
        <strain evidence="3 4">DSM 40041</strain>
    </source>
</reference>
<dbReference type="InterPro" id="IPR012347">
    <property type="entry name" value="Ferritin-like"/>
</dbReference>
<evidence type="ECO:0000313" key="4">
    <source>
        <dbReference type="Proteomes" id="UP000194225"/>
    </source>
</evidence>
<feature type="region of interest" description="Disordered" evidence="1">
    <location>
        <begin position="64"/>
        <end position="100"/>
    </location>
</feature>
<organism evidence="3 4">
    <name type="scientific">Streptomyces platensis</name>
    <dbReference type="NCBI Taxonomy" id="58346"/>
    <lineage>
        <taxon>Bacteria</taxon>
        <taxon>Bacillati</taxon>
        <taxon>Actinomycetota</taxon>
        <taxon>Actinomycetes</taxon>
        <taxon>Kitasatosporales</taxon>
        <taxon>Streptomycetaceae</taxon>
        <taxon>Streptomyces</taxon>
    </lineage>
</organism>
<feature type="region of interest" description="Disordered" evidence="1">
    <location>
        <begin position="157"/>
        <end position="177"/>
    </location>
</feature>
<dbReference type="PANTHER" id="PTHR36933">
    <property type="entry name" value="SLL0788 PROTEIN"/>
    <property type="match status" value="1"/>
</dbReference>
<accession>A0ABX3Y5L3</accession>
<feature type="compositionally biased region" description="Basic and acidic residues" evidence="1">
    <location>
        <begin position="86"/>
        <end position="98"/>
    </location>
</feature>
<dbReference type="InterPro" id="IPR005183">
    <property type="entry name" value="DUF305_CopM-like"/>
</dbReference>
<protein>
    <recommendedName>
        <fullName evidence="2">DUF305 domain-containing protein</fullName>
    </recommendedName>
</protein>
<evidence type="ECO:0000313" key="3">
    <source>
        <dbReference type="EMBL" id="OSY48424.1"/>
    </source>
</evidence>
<feature type="compositionally biased region" description="Basic and acidic residues" evidence="1">
    <location>
        <begin position="159"/>
        <end position="173"/>
    </location>
</feature>
<feature type="domain" description="DUF305" evidence="2">
    <location>
        <begin position="103"/>
        <end position="246"/>
    </location>
</feature>
<evidence type="ECO:0000256" key="1">
    <source>
        <dbReference type="SAM" id="MobiDB-lite"/>
    </source>
</evidence>